<organism evidence="1 2">
    <name type="scientific">Brachionus plicatilis</name>
    <name type="common">Marine rotifer</name>
    <name type="synonym">Brachionus muelleri</name>
    <dbReference type="NCBI Taxonomy" id="10195"/>
    <lineage>
        <taxon>Eukaryota</taxon>
        <taxon>Metazoa</taxon>
        <taxon>Spiralia</taxon>
        <taxon>Gnathifera</taxon>
        <taxon>Rotifera</taxon>
        <taxon>Eurotatoria</taxon>
        <taxon>Monogononta</taxon>
        <taxon>Pseudotrocha</taxon>
        <taxon>Ploima</taxon>
        <taxon>Brachionidae</taxon>
        <taxon>Brachionus</taxon>
    </lineage>
</organism>
<accession>A0A3M7RUK7</accession>
<evidence type="ECO:0000313" key="1">
    <source>
        <dbReference type="EMBL" id="RNA27216.1"/>
    </source>
</evidence>
<gene>
    <name evidence="1" type="ORF">BpHYR1_021657</name>
</gene>
<keyword evidence="2" id="KW-1185">Reference proteome</keyword>
<comment type="caution">
    <text evidence="1">The sequence shown here is derived from an EMBL/GenBank/DDBJ whole genome shotgun (WGS) entry which is preliminary data.</text>
</comment>
<evidence type="ECO:0000313" key="2">
    <source>
        <dbReference type="Proteomes" id="UP000276133"/>
    </source>
</evidence>
<reference evidence="1 2" key="1">
    <citation type="journal article" date="2018" name="Sci. Rep.">
        <title>Genomic signatures of local adaptation to the degree of environmental predictability in rotifers.</title>
        <authorList>
            <person name="Franch-Gras L."/>
            <person name="Hahn C."/>
            <person name="Garcia-Roger E.M."/>
            <person name="Carmona M.J."/>
            <person name="Serra M."/>
            <person name="Gomez A."/>
        </authorList>
    </citation>
    <scope>NUCLEOTIDE SEQUENCE [LARGE SCALE GENOMIC DNA]</scope>
    <source>
        <strain evidence="1">HYR1</strain>
    </source>
</reference>
<sequence length="102" mass="11672">MYHINFSIESPKLSDDPLNFVASKKSMAFIRKKNDFIRLICLKLGILLVKNKISPKKISKHNNLNCGLGCTKVNIQRQNQMSIELCKLVRKILKIKSESIIS</sequence>
<name>A0A3M7RUK7_BRAPC</name>
<dbReference type="Proteomes" id="UP000276133">
    <property type="component" value="Unassembled WGS sequence"/>
</dbReference>
<protein>
    <submittedName>
        <fullName evidence="1">Uncharacterized protein</fullName>
    </submittedName>
</protein>
<dbReference type="AlphaFoldDB" id="A0A3M7RUK7"/>
<proteinExistence type="predicted"/>
<dbReference type="EMBL" id="REGN01002578">
    <property type="protein sequence ID" value="RNA27216.1"/>
    <property type="molecule type" value="Genomic_DNA"/>
</dbReference>